<comment type="catalytic activity">
    <reaction evidence="1">
        <text>L-glutamyl-[protein] + S-adenosyl-L-methionine = [protein]-L-glutamate 5-O-methyl ester + S-adenosyl-L-homocysteine</text>
        <dbReference type="Rhea" id="RHEA:24452"/>
        <dbReference type="Rhea" id="RHEA-COMP:10208"/>
        <dbReference type="Rhea" id="RHEA-COMP:10311"/>
        <dbReference type="ChEBI" id="CHEBI:29973"/>
        <dbReference type="ChEBI" id="CHEBI:57856"/>
        <dbReference type="ChEBI" id="CHEBI:59789"/>
        <dbReference type="ChEBI" id="CHEBI:82795"/>
        <dbReference type="EC" id="2.1.1.80"/>
    </reaction>
</comment>
<dbReference type="AlphaFoldDB" id="A0AA48GQX4"/>
<feature type="compositionally biased region" description="Pro residues" evidence="6">
    <location>
        <begin position="1"/>
        <end position="10"/>
    </location>
</feature>
<dbReference type="Gene3D" id="3.40.50.150">
    <property type="entry name" value="Vaccinia Virus protein VP39"/>
    <property type="match status" value="1"/>
</dbReference>
<evidence type="ECO:0000313" key="8">
    <source>
        <dbReference type="EMBL" id="BDU72585.1"/>
    </source>
</evidence>
<dbReference type="InterPro" id="IPR050903">
    <property type="entry name" value="Bact_Chemotaxis_MeTrfase"/>
</dbReference>
<evidence type="ECO:0000256" key="2">
    <source>
        <dbReference type="ARBA" id="ARBA00012534"/>
    </source>
</evidence>
<dbReference type="GO" id="GO:0032259">
    <property type="term" value="P:methylation"/>
    <property type="evidence" value="ECO:0007669"/>
    <property type="project" value="UniProtKB-KW"/>
</dbReference>
<dbReference type="SMART" id="SM00138">
    <property type="entry name" value="MeTrc"/>
    <property type="match status" value="1"/>
</dbReference>
<dbReference type="InterPro" id="IPR026024">
    <property type="entry name" value="Chemotaxis_MeTrfase_CheR"/>
</dbReference>
<dbReference type="InterPro" id="IPR029063">
    <property type="entry name" value="SAM-dependent_MTases_sf"/>
</dbReference>
<keyword evidence="5" id="KW-0949">S-adenosyl-L-methionine</keyword>
<reference evidence="9" key="1">
    <citation type="journal article" date="2023" name="Int. J. Syst. Evol. Microbiol.">
        <title>Mesoterricola silvestris gen. nov., sp. nov., Mesoterricola sediminis sp. nov., Geothrix oryzae sp. nov., Geothrix edaphica sp. nov., Geothrix rubra sp. nov., and Geothrix limicola sp. nov., six novel members of Acidobacteriota isolated from soils.</title>
        <authorList>
            <person name="Itoh H."/>
            <person name="Sugisawa Y."/>
            <person name="Mise K."/>
            <person name="Xu Z."/>
            <person name="Kuniyasu M."/>
            <person name="Ushijima N."/>
            <person name="Kawano K."/>
            <person name="Kobayashi E."/>
            <person name="Shiratori Y."/>
            <person name="Masuda Y."/>
            <person name="Senoo K."/>
        </authorList>
    </citation>
    <scope>NUCLEOTIDE SEQUENCE [LARGE SCALE GENOMIC DNA]</scope>
    <source>
        <strain evidence="9">W79</strain>
    </source>
</reference>
<dbReference type="PANTHER" id="PTHR24422:SF19">
    <property type="entry name" value="CHEMOTAXIS PROTEIN METHYLTRANSFERASE"/>
    <property type="match status" value="1"/>
</dbReference>
<evidence type="ECO:0000256" key="6">
    <source>
        <dbReference type="SAM" id="MobiDB-lite"/>
    </source>
</evidence>
<dbReference type="Gene3D" id="1.10.155.10">
    <property type="entry name" value="Chemotaxis receptor methyltransferase CheR, N-terminal domain"/>
    <property type="match status" value="1"/>
</dbReference>
<organism evidence="8 9">
    <name type="scientific">Mesoterricola silvestris</name>
    <dbReference type="NCBI Taxonomy" id="2927979"/>
    <lineage>
        <taxon>Bacteria</taxon>
        <taxon>Pseudomonadati</taxon>
        <taxon>Acidobacteriota</taxon>
        <taxon>Holophagae</taxon>
        <taxon>Holophagales</taxon>
        <taxon>Holophagaceae</taxon>
        <taxon>Mesoterricola</taxon>
    </lineage>
</organism>
<evidence type="ECO:0000256" key="5">
    <source>
        <dbReference type="ARBA" id="ARBA00022691"/>
    </source>
</evidence>
<dbReference type="PIRSF" id="PIRSF000410">
    <property type="entry name" value="CheR"/>
    <property type="match status" value="1"/>
</dbReference>
<sequence length="298" mass="32953">MGSPGVPPNGPKARPPDAPAGPGAPLPGMPSALDPKTFERLRTLLHARTGIHLGPGKLPMVQSRLNRRLRHLGLGTYPEYLAWLESDPGGAEWTAFINALTTNLTRFFREEHHFSKLTQWLRSLDPLPRPIRVWCAGCSTGEEPYSVAMVLHAEFPGSPARILATDLDSAVLQEARAGIYDQARVKDLPAAWLRLAFLKGRGGQAGRVRVRPEVGALVDFHPMNLLEGNWPGPSSFEVIFCRNVMIYFDKETQREIVRRFHRTLVPGGLLMVGHSESLMDASLGFESLGGTVFRRRDP</sequence>
<dbReference type="GO" id="GO:0008983">
    <property type="term" value="F:protein-glutamate O-methyltransferase activity"/>
    <property type="evidence" value="ECO:0007669"/>
    <property type="project" value="UniProtKB-EC"/>
</dbReference>
<accession>A0AA48GQX4</accession>
<dbReference type="InterPro" id="IPR022642">
    <property type="entry name" value="CheR_C"/>
</dbReference>
<dbReference type="Pfam" id="PF03705">
    <property type="entry name" value="CheR_N"/>
    <property type="match status" value="1"/>
</dbReference>
<feature type="compositionally biased region" description="Pro residues" evidence="6">
    <location>
        <begin position="16"/>
        <end position="28"/>
    </location>
</feature>
<dbReference type="InterPro" id="IPR022641">
    <property type="entry name" value="CheR_N"/>
</dbReference>
<proteinExistence type="predicted"/>
<dbReference type="PRINTS" id="PR00996">
    <property type="entry name" value="CHERMTFRASE"/>
</dbReference>
<evidence type="ECO:0000259" key="7">
    <source>
        <dbReference type="PROSITE" id="PS50123"/>
    </source>
</evidence>
<dbReference type="EC" id="2.1.1.80" evidence="2"/>
<dbReference type="CDD" id="cd02440">
    <property type="entry name" value="AdoMet_MTases"/>
    <property type="match status" value="1"/>
</dbReference>
<evidence type="ECO:0000256" key="3">
    <source>
        <dbReference type="ARBA" id="ARBA00022603"/>
    </source>
</evidence>
<keyword evidence="9" id="KW-1185">Reference proteome</keyword>
<feature type="domain" description="CheR-type methyltransferase" evidence="7">
    <location>
        <begin position="32"/>
        <end position="298"/>
    </location>
</feature>
<dbReference type="SUPFAM" id="SSF53335">
    <property type="entry name" value="S-adenosyl-L-methionine-dependent methyltransferases"/>
    <property type="match status" value="1"/>
</dbReference>
<feature type="region of interest" description="Disordered" evidence="6">
    <location>
        <begin position="1"/>
        <end position="33"/>
    </location>
</feature>
<dbReference type="InterPro" id="IPR036804">
    <property type="entry name" value="CheR_N_sf"/>
</dbReference>
<dbReference type="Proteomes" id="UP001238179">
    <property type="component" value="Chromosome"/>
</dbReference>
<protein>
    <recommendedName>
        <fullName evidence="2">protein-glutamate O-methyltransferase</fullName>
        <ecNumber evidence="2">2.1.1.80</ecNumber>
    </recommendedName>
</protein>
<name>A0AA48GQX4_9BACT</name>
<dbReference type="SUPFAM" id="SSF47757">
    <property type="entry name" value="Chemotaxis receptor methyltransferase CheR, N-terminal domain"/>
    <property type="match status" value="1"/>
</dbReference>
<dbReference type="PROSITE" id="PS50123">
    <property type="entry name" value="CHER"/>
    <property type="match status" value="1"/>
</dbReference>
<dbReference type="PANTHER" id="PTHR24422">
    <property type="entry name" value="CHEMOTAXIS PROTEIN METHYLTRANSFERASE"/>
    <property type="match status" value="1"/>
</dbReference>
<dbReference type="Pfam" id="PF01739">
    <property type="entry name" value="CheR"/>
    <property type="match status" value="1"/>
</dbReference>
<dbReference type="InterPro" id="IPR000780">
    <property type="entry name" value="CheR_MeTrfase"/>
</dbReference>
<evidence type="ECO:0000256" key="4">
    <source>
        <dbReference type="ARBA" id="ARBA00022679"/>
    </source>
</evidence>
<keyword evidence="4" id="KW-0808">Transferase</keyword>
<evidence type="ECO:0000313" key="9">
    <source>
        <dbReference type="Proteomes" id="UP001238179"/>
    </source>
</evidence>
<evidence type="ECO:0000256" key="1">
    <source>
        <dbReference type="ARBA" id="ARBA00001541"/>
    </source>
</evidence>
<dbReference type="EMBL" id="AP027080">
    <property type="protein sequence ID" value="BDU72585.1"/>
    <property type="molecule type" value="Genomic_DNA"/>
</dbReference>
<dbReference type="KEGG" id="msil:METEAL_17590"/>
<gene>
    <name evidence="8" type="primary">cheR</name>
    <name evidence="8" type="ORF">METEAL_17590</name>
</gene>
<keyword evidence="3 8" id="KW-0489">Methyltransferase</keyword>